<sequence length="61" mass="7331">MDVKIDEIDQDTRRKILQKVLEKNVSYDKLGISRTMVWYYKTGKYDIPSNVVEKLLKFLYT</sequence>
<proteinExistence type="predicted"/>
<keyword evidence="3" id="KW-1185">Reference proteome</keyword>
<dbReference type="EMBL" id="CP077713">
    <property type="protein sequence ID" value="QXJ33621.1"/>
    <property type="molecule type" value="Genomic_DNA"/>
</dbReference>
<accession>A0A8F5BY82</accession>
<dbReference type="Proteomes" id="UP000693941">
    <property type="component" value="Chromosome"/>
</dbReference>
<evidence type="ECO:0000313" key="2">
    <source>
        <dbReference type="EMBL" id="QXJ33621.1"/>
    </source>
</evidence>
<dbReference type="Proteomes" id="UP000694036">
    <property type="component" value="Chromosome"/>
</dbReference>
<dbReference type="RefSeq" id="WP_218259053.1">
    <property type="nucleotide sequence ID" value="NZ_CP077713.1"/>
</dbReference>
<dbReference type="GeneID" id="65558790"/>
<evidence type="ECO:0000313" key="3">
    <source>
        <dbReference type="Proteomes" id="UP000694036"/>
    </source>
</evidence>
<evidence type="ECO:0000313" key="1">
    <source>
        <dbReference type="EMBL" id="QXJ30584.1"/>
    </source>
</evidence>
<organism evidence="2 3">
    <name type="scientific">Saccharolobus shibatae</name>
    <dbReference type="NCBI Taxonomy" id="2286"/>
    <lineage>
        <taxon>Archaea</taxon>
        <taxon>Thermoproteota</taxon>
        <taxon>Thermoprotei</taxon>
        <taxon>Sulfolobales</taxon>
        <taxon>Sulfolobaceae</taxon>
        <taxon>Saccharolobus</taxon>
    </lineage>
</organism>
<dbReference type="AlphaFoldDB" id="A0A8F5BY82"/>
<gene>
    <name evidence="1" type="ORF">J5U21_00230</name>
    <name evidence="2" type="ORF">J5U22_00163</name>
</gene>
<name>A0A8F5BY82_9CREN</name>
<reference evidence="2 3" key="1">
    <citation type="journal article" date="2021" name="Environ. Microbiol.">
        <title>New insights into the diversity and evolution of the archaeal mobilome from three complete genomes of Saccharolobus shibatae.</title>
        <authorList>
            <person name="Medvedeva S."/>
            <person name="Brandt D."/>
            <person name="Cvirkaite-Krupovic V."/>
            <person name="Liu Y."/>
            <person name="Severinov K."/>
            <person name="Ishino S."/>
            <person name="Ishino Y."/>
            <person name="Prangishvili D."/>
            <person name="Kalinowski J."/>
            <person name="Krupovic M."/>
        </authorList>
    </citation>
    <scope>NUCLEOTIDE SEQUENCE [LARGE SCALE GENOMIC DNA]</scope>
    <source>
        <strain evidence="1">BEU9</strain>
        <strain evidence="2 3">S38A</strain>
    </source>
</reference>
<protein>
    <submittedName>
        <fullName evidence="2">Transcriptional regulator, HTH</fullName>
    </submittedName>
</protein>
<dbReference type="EMBL" id="CP077715">
    <property type="protein sequence ID" value="QXJ30584.1"/>
    <property type="molecule type" value="Genomic_DNA"/>
</dbReference>